<name>A0A6J5M4Y8_9CAUD</name>
<gene>
    <name evidence="1" type="ORF">UFOVP425_25</name>
</gene>
<proteinExistence type="predicted"/>
<evidence type="ECO:0000313" key="1">
    <source>
        <dbReference type="EMBL" id="CAB4142065.1"/>
    </source>
</evidence>
<dbReference type="EMBL" id="LR796399">
    <property type="protein sequence ID" value="CAB4142065.1"/>
    <property type="molecule type" value="Genomic_DNA"/>
</dbReference>
<accession>A0A6J5M4Y8</accession>
<organism evidence="1">
    <name type="scientific">uncultured Caudovirales phage</name>
    <dbReference type="NCBI Taxonomy" id="2100421"/>
    <lineage>
        <taxon>Viruses</taxon>
        <taxon>Duplodnaviria</taxon>
        <taxon>Heunggongvirae</taxon>
        <taxon>Uroviricota</taxon>
        <taxon>Caudoviricetes</taxon>
        <taxon>Peduoviridae</taxon>
        <taxon>Maltschvirus</taxon>
        <taxon>Maltschvirus maltsch</taxon>
    </lineage>
</organism>
<protein>
    <submittedName>
        <fullName evidence="1">Uncharacterized protein</fullName>
    </submittedName>
</protein>
<sequence>MAKKRTKKSEGLGDTVETILEATGVAKIAKWVLGEDCNCEERKQKLNELFPYKKPLCLLEDEHTYLTEFFSRETNRIKPTDQQQLLKIHNRVFKERQEPTTCSSCWQNILNKLSKVHAEY</sequence>
<reference evidence="1" key="1">
    <citation type="submission" date="2020-04" db="EMBL/GenBank/DDBJ databases">
        <authorList>
            <person name="Chiriac C."/>
            <person name="Salcher M."/>
            <person name="Ghai R."/>
            <person name="Kavagutti S V."/>
        </authorList>
    </citation>
    <scope>NUCLEOTIDE SEQUENCE</scope>
</reference>